<protein>
    <submittedName>
        <fullName evidence="1">Uncharacterized protein</fullName>
    </submittedName>
</protein>
<reference evidence="1 2" key="1">
    <citation type="submission" date="2023-11" db="EMBL/GenBank/DDBJ databases">
        <authorList>
            <person name="Okamura Y."/>
        </authorList>
    </citation>
    <scope>NUCLEOTIDE SEQUENCE [LARGE SCALE GENOMIC DNA]</scope>
</reference>
<organism evidence="1 2">
    <name type="scientific">Leptosia nina</name>
    <dbReference type="NCBI Taxonomy" id="320188"/>
    <lineage>
        <taxon>Eukaryota</taxon>
        <taxon>Metazoa</taxon>
        <taxon>Ecdysozoa</taxon>
        <taxon>Arthropoda</taxon>
        <taxon>Hexapoda</taxon>
        <taxon>Insecta</taxon>
        <taxon>Pterygota</taxon>
        <taxon>Neoptera</taxon>
        <taxon>Endopterygota</taxon>
        <taxon>Lepidoptera</taxon>
        <taxon>Glossata</taxon>
        <taxon>Ditrysia</taxon>
        <taxon>Papilionoidea</taxon>
        <taxon>Pieridae</taxon>
        <taxon>Pierinae</taxon>
        <taxon>Leptosia</taxon>
    </lineage>
</organism>
<dbReference type="Proteomes" id="UP001497472">
    <property type="component" value="Unassembled WGS sequence"/>
</dbReference>
<dbReference type="AlphaFoldDB" id="A0AAV1JPZ2"/>
<accession>A0AAV1JPZ2</accession>
<comment type="caution">
    <text evidence="1">The sequence shown here is derived from an EMBL/GenBank/DDBJ whole genome shotgun (WGS) entry which is preliminary data.</text>
</comment>
<proteinExistence type="predicted"/>
<sequence length="215" mass="24622">MKWVDGRSVTHVTGMYKQCHHLRYIIQKGQLRRYDTKWARTGRGVVSCGEYRANVVKNIATSWDEVTPNNLNHQPNVDEITTDIVHLANRLRQATAVAVTTDDIDDLLSSHSQELTDEDLIELEAQVQKEALESQEIASSISDSEKELTLKKLSVAFANLKNAMKIFEENDPNFERSFNVNNKICAAYHSYQDLYDSKKKEAKQSRIDSFFKPKV</sequence>
<evidence type="ECO:0000313" key="2">
    <source>
        <dbReference type="Proteomes" id="UP001497472"/>
    </source>
</evidence>
<dbReference type="EMBL" id="CAVLEF010000081">
    <property type="protein sequence ID" value="CAK1550304.1"/>
    <property type="molecule type" value="Genomic_DNA"/>
</dbReference>
<keyword evidence="2" id="KW-1185">Reference proteome</keyword>
<gene>
    <name evidence="1" type="ORF">LNINA_LOCUS9537</name>
</gene>
<evidence type="ECO:0000313" key="1">
    <source>
        <dbReference type="EMBL" id="CAK1550304.1"/>
    </source>
</evidence>
<name>A0AAV1JPZ2_9NEOP</name>